<reference evidence="1 2" key="1">
    <citation type="submission" date="2019-06" db="EMBL/GenBank/DDBJ databases">
        <title>Spirosoma utsteinense sp. nov. isolated from Antarctic ice-free soils.</title>
        <authorList>
            <person name="Tahon G."/>
        </authorList>
    </citation>
    <scope>NUCLEOTIDE SEQUENCE [LARGE SCALE GENOMIC DNA]</scope>
    <source>
        <strain evidence="1 2">LMG 31447</strain>
    </source>
</reference>
<comment type="caution">
    <text evidence="1">The sequence shown here is derived from an EMBL/GenBank/DDBJ whole genome shotgun (WGS) entry which is preliminary data.</text>
</comment>
<dbReference type="Proteomes" id="UP000700732">
    <property type="component" value="Unassembled WGS sequence"/>
</dbReference>
<dbReference type="Gene3D" id="3.40.50.2300">
    <property type="match status" value="1"/>
</dbReference>
<dbReference type="SUPFAM" id="SSF52172">
    <property type="entry name" value="CheY-like"/>
    <property type="match status" value="1"/>
</dbReference>
<keyword evidence="2" id="KW-1185">Reference proteome</keyword>
<name>A0ABR6WGN6_9BACT</name>
<gene>
    <name evidence="1" type="ORF">FH603_5893</name>
</gene>
<dbReference type="CDD" id="cd00156">
    <property type="entry name" value="REC"/>
    <property type="match status" value="1"/>
</dbReference>
<sequence>MENQETSQQTNQELALGYCLIIEDNIIDQAKIRLIMSDLGYSTIITVDSLKSSAYFLKKMAPGVIIISFHLKDGTNGVDILNFPGIYQSKLIFVTDNPNEGLYESVQGKPNVGFLTKPLCLFVTKSTLDLLDLMVVT</sequence>
<dbReference type="EMBL" id="VFIA01000129">
    <property type="protein sequence ID" value="MBC3795356.1"/>
    <property type="molecule type" value="Genomic_DNA"/>
</dbReference>
<evidence type="ECO:0000313" key="2">
    <source>
        <dbReference type="Proteomes" id="UP000700732"/>
    </source>
</evidence>
<organism evidence="1 2">
    <name type="scientific">Spirosoma utsteinense</name>
    <dbReference type="NCBI Taxonomy" id="2585773"/>
    <lineage>
        <taxon>Bacteria</taxon>
        <taxon>Pseudomonadati</taxon>
        <taxon>Bacteroidota</taxon>
        <taxon>Cytophagia</taxon>
        <taxon>Cytophagales</taxon>
        <taxon>Cytophagaceae</taxon>
        <taxon>Spirosoma</taxon>
    </lineage>
</organism>
<accession>A0ABR6WGN6</accession>
<dbReference type="RefSeq" id="WP_186742656.1">
    <property type="nucleotide sequence ID" value="NZ_VFIA01000129.1"/>
</dbReference>
<protein>
    <submittedName>
        <fullName evidence="1">Response regulator of citrate/malate metabolism</fullName>
    </submittedName>
</protein>
<evidence type="ECO:0000313" key="1">
    <source>
        <dbReference type="EMBL" id="MBC3795356.1"/>
    </source>
</evidence>
<dbReference type="InterPro" id="IPR011006">
    <property type="entry name" value="CheY-like_superfamily"/>
</dbReference>
<proteinExistence type="predicted"/>